<name>A0A8K0DK33_9ROSA</name>
<dbReference type="FunFam" id="3.30.200.20:FF:000059">
    <property type="entry name" value="S-receptor-like serine/threonine-protein kinase"/>
    <property type="match status" value="1"/>
</dbReference>
<keyword evidence="9" id="KW-0418">Kinase</keyword>
<keyword evidence="13" id="KW-1015">Disulfide bond</keyword>
<evidence type="ECO:0000256" key="8">
    <source>
        <dbReference type="ARBA" id="ARBA00022741"/>
    </source>
</evidence>
<keyword evidence="4" id="KW-0245">EGF-like domain</keyword>
<evidence type="ECO:0000256" key="1">
    <source>
        <dbReference type="ARBA" id="ARBA00004479"/>
    </source>
</evidence>
<accession>A0A8K0DK33</accession>
<dbReference type="InterPro" id="IPR008271">
    <property type="entry name" value="Ser/Thr_kinase_AS"/>
</dbReference>
<dbReference type="AlphaFoldDB" id="A0A8K0DK33"/>
<dbReference type="Gene3D" id="1.10.510.10">
    <property type="entry name" value="Transferase(Phosphotransferase) domain 1"/>
    <property type="match status" value="1"/>
</dbReference>
<comment type="catalytic activity">
    <reaction evidence="16">
        <text>L-threonyl-[protein] + ATP = O-phospho-L-threonyl-[protein] + ADP + H(+)</text>
        <dbReference type="Rhea" id="RHEA:46608"/>
        <dbReference type="Rhea" id="RHEA-COMP:11060"/>
        <dbReference type="Rhea" id="RHEA-COMP:11605"/>
        <dbReference type="ChEBI" id="CHEBI:15378"/>
        <dbReference type="ChEBI" id="CHEBI:30013"/>
        <dbReference type="ChEBI" id="CHEBI:30616"/>
        <dbReference type="ChEBI" id="CHEBI:61977"/>
        <dbReference type="ChEBI" id="CHEBI:456216"/>
        <dbReference type="EC" id="2.7.11.1"/>
    </reaction>
</comment>
<evidence type="ECO:0000256" key="11">
    <source>
        <dbReference type="ARBA" id="ARBA00022989"/>
    </source>
</evidence>
<dbReference type="FunFam" id="1.10.510.10:FF:000590">
    <property type="entry name" value="PR5-like receptor kinase"/>
    <property type="match status" value="1"/>
</dbReference>
<feature type="compositionally biased region" description="Low complexity" evidence="19">
    <location>
        <begin position="839"/>
        <end position="856"/>
    </location>
</feature>
<dbReference type="GO" id="GO:0016020">
    <property type="term" value="C:membrane"/>
    <property type="evidence" value="ECO:0007669"/>
    <property type="project" value="UniProtKB-SubCell"/>
</dbReference>
<evidence type="ECO:0000313" key="22">
    <source>
        <dbReference type="EMBL" id="KAF3431901.1"/>
    </source>
</evidence>
<feature type="transmembrane region" description="Helical" evidence="20">
    <location>
        <begin position="482"/>
        <end position="506"/>
    </location>
</feature>
<evidence type="ECO:0000256" key="3">
    <source>
        <dbReference type="ARBA" id="ARBA00022527"/>
    </source>
</evidence>
<dbReference type="GO" id="GO:0004674">
    <property type="term" value="F:protein serine/threonine kinase activity"/>
    <property type="evidence" value="ECO:0007669"/>
    <property type="project" value="UniProtKB-KW"/>
</dbReference>
<organism evidence="22 23">
    <name type="scientific">Rhamnella rubrinervis</name>
    <dbReference type="NCBI Taxonomy" id="2594499"/>
    <lineage>
        <taxon>Eukaryota</taxon>
        <taxon>Viridiplantae</taxon>
        <taxon>Streptophyta</taxon>
        <taxon>Embryophyta</taxon>
        <taxon>Tracheophyta</taxon>
        <taxon>Spermatophyta</taxon>
        <taxon>Magnoliopsida</taxon>
        <taxon>eudicotyledons</taxon>
        <taxon>Gunneridae</taxon>
        <taxon>Pentapetalae</taxon>
        <taxon>rosids</taxon>
        <taxon>fabids</taxon>
        <taxon>Rosales</taxon>
        <taxon>Rhamnaceae</taxon>
        <taxon>rhamnoid group</taxon>
        <taxon>Rhamneae</taxon>
        <taxon>Rhamnella</taxon>
    </lineage>
</organism>
<keyword evidence="11 20" id="KW-1133">Transmembrane helix</keyword>
<dbReference type="GO" id="GO:0005524">
    <property type="term" value="F:ATP binding"/>
    <property type="evidence" value="ECO:0007669"/>
    <property type="project" value="UniProtKB-UniRule"/>
</dbReference>
<sequence>MSFIEFNLSVKTIDMVTLRTLVGADMSSLVYTLVSPCDSSDKSMTLTCRLDEEKFKACTERFTCGKIYQLRYPFRKGDDDRIKDYGGSEFNLICKDNQYSVLKAINSKIFAILEINQDEKIVTVFRSDMLGDGCPDGILLNTTTPFVNTTFNAASYNAELTYLCNCSSGIDLRVRPGDLTCMTSNEICYLQAYYLIESLESNETSQYPCQSRIDITFLQKCQQVLQSNLMTAKNVLKKGFDLRYKYDDEFFWAMWIQRNYKGIFMLLSTSSRAVAVDQHYQSCKVPRTCGDNQTISFPFYVKGLQEPFCGYPGFELSCNRNGQPILNVSNGFDINFYIVRQISYQNQSLLVSNAAFSNHSNSGLCIPPLQNLSLPSERFELSPEQDQVYLLNNCHSPRVPKYEIGCSEENETNWVLGLSRNDINQLGNLSRRCGDGGKVVVAPVKGYSHESRVGIKEVLRRGFELKWKADDCSRCQNRKGHLVHLKVTIGTTVGAFGALTIIVIIFSQRKSKYSKYILFWKKQNQTDQNVETFLRSYGPVQVRRYTYLDVKKMTNSFKEILGQGGYGGVYKGILHDGSAVAVKMLKESKGNGEEFINEVATISRTSHINVVALLGFCYEGPKRALLYEFMPNGSLEKFIFHNDQPLGWETLHQISLGIARGLEYLHRGCNARILHFDIKPQNILLDKDFIPKISDFGLAKVCAREESIVSMLDARGTIGYIAPEVFCRNLGGVSHKSDVYSYGMMVLEMVGGRKNDKVVGVDHSSDIYFPHWIYKRLELDEELGLKRIMNEVEKIEVKKMIIVSLLCVQANPSNRPAMSKVIEMLEGTLGSLQMPPKPFSSSPSTSFGSDSFSTFV</sequence>
<dbReference type="GO" id="GO:0030247">
    <property type="term" value="F:polysaccharide binding"/>
    <property type="evidence" value="ECO:0007669"/>
    <property type="project" value="InterPro"/>
</dbReference>
<dbReference type="EMBL" id="VOIH02000012">
    <property type="protein sequence ID" value="KAF3431901.1"/>
    <property type="molecule type" value="Genomic_DNA"/>
</dbReference>
<evidence type="ECO:0000256" key="19">
    <source>
        <dbReference type="SAM" id="MobiDB-lite"/>
    </source>
</evidence>
<gene>
    <name evidence="22" type="ORF">FNV43_RR26637</name>
</gene>
<dbReference type="SUPFAM" id="SSF56112">
    <property type="entry name" value="Protein kinase-like (PK-like)"/>
    <property type="match status" value="1"/>
</dbReference>
<dbReference type="Pfam" id="PF13947">
    <property type="entry name" value="GUB_WAK_bind"/>
    <property type="match status" value="2"/>
</dbReference>
<evidence type="ECO:0000256" key="15">
    <source>
        <dbReference type="ARBA" id="ARBA00023180"/>
    </source>
</evidence>
<evidence type="ECO:0000313" key="23">
    <source>
        <dbReference type="Proteomes" id="UP000796880"/>
    </source>
</evidence>
<dbReference type="EC" id="2.7.11.1" evidence="2"/>
<dbReference type="PROSITE" id="PS00108">
    <property type="entry name" value="PROTEIN_KINASE_ST"/>
    <property type="match status" value="1"/>
</dbReference>
<evidence type="ECO:0000256" key="17">
    <source>
        <dbReference type="ARBA" id="ARBA00048679"/>
    </source>
</evidence>
<evidence type="ECO:0000256" key="20">
    <source>
        <dbReference type="SAM" id="Phobius"/>
    </source>
</evidence>
<proteinExistence type="predicted"/>
<dbReference type="PANTHER" id="PTHR27009">
    <property type="entry name" value="RUST RESISTANCE KINASE LR10-RELATED"/>
    <property type="match status" value="1"/>
</dbReference>
<dbReference type="Pfam" id="PF14380">
    <property type="entry name" value="WAK_assoc"/>
    <property type="match status" value="1"/>
</dbReference>
<dbReference type="InterPro" id="IPR045874">
    <property type="entry name" value="LRK10/LRL21-25-like"/>
</dbReference>
<keyword evidence="14" id="KW-0675">Receptor</keyword>
<evidence type="ECO:0000256" key="10">
    <source>
        <dbReference type="ARBA" id="ARBA00022840"/>
    </source>
</evidence>
<protein>
    <recommendedName>
        <fullName evidence="2">non-specific serine/threonine protein kinase</fullName>
        <ecNumber evidence="2">2.7.11.1</ecNumber>
    </recommendedName>
</protein>
<evidence type="ECO:0000256" key="16">
    <source>
        <dbReference type="ARBA" id="ARBA00047899"/>
    </source>
</evidence>
<dbReference type="SMART" id="SM00220">
    <property type="entry name" value="S_TKc"/>
    <property type="match status" value="1"/>
</dbReference>
<dbReference type="PROSITE" id="PS50011">
    <property type="entry name" value="PROTEIN_KINASE_DOM"/>
    <property type="match status" value="1"/>
</dbReference>
<comment type="caution">
    <text evidence="22">The sequence shown here is derived from an EMBL/GenBank/DDBJ whole genome shotgun (WGS) entry which is preliminary data.</text>
</comment>
<evidence type="ECO:0000256" key="14">
    <source>
        <dbReference type="ARBA" id="ARBA00023170"/>
    </source>
</evidence>
<feature type="binding site" evidence="18">
    <location>
        <position position="583"/>
    </location>
    <ligand>
        <name>ATP</name>
        <dbReference type="ChEBI" id="CHEBI:30616"/>
    </ligand>
</feature>
<dbReference type="InterPro" id="IPR025287">
    <property type="entry name" value="WAK_GUB"/>
</dbReference>
<feature type="region of interest" description="Disordered" evidence="19">
    <location>
        <begin position="835"/>
        <end position="856"/>
    </location>
</feature>
<evidence type="ECO:0000256" key="5">
    <source>
        <dbReference type="ARBA" id="ARBA00022679"/>
    </source>
</evidence>
<dbReference type="OrthoDB" id="1163732at2759"/>
<evidence type="ECO:0000256" key="13">
    <source>
        <dbReference type="ARBA" id="ARBA00023157"/>
    </source>
</evidence>
<keyword evidence="10 18" id="KW-0067">ATP-binding</keyword>
<dbReference type="InterPro" id="IPR001245">
    <property type="entry name" value="Ser-Thr/Tyr_kinase_cat_dom"/>
</dbReference>
<keyword evidence="8 18" id="KW-0547">Nucleotide-binding</keyword>
<dbReference type="Pfam" id="PF07714">
    <property type="entry name" value="PK_Tyr_Ser-Thr"/>
    <property type="match status" value="1"/>
</dbReference>
<evidence type="ECO:0000256" key="6">
    <source>
        <dbReference type="ARBA" id="ARBA00022692"/>
    </source>
</evidence>
<evidence type="ECO:0000256" key="2">
    <source>
        <dbReference type="ARBA" id="ARBA00012513"/>
    </source>
</evidence>
<evidence type="ECO:0000259" key="21">
    <source>
        <dbReference type="PROSITE" id="PS50011"/>
    </source>
</evidence>
<feature type="domain" description="Protein kinase" evidence="21">
    <location>
        <begin position="555"/>
        <end position="829"/>
    </location>
</feature>
<dbReference type="PROSITE" id="PS00107">
    <property type="entry name" value="PROTEIN_KINASE_ATP"/>
    <property type="match status" value="1"/>
</dbReference>
<comment type="catalytic activity">
    <reaction evidence="17">
        <text>L-seryl-[protein] + ATP = O-phospho-L-seryl-[protein] + ADP + H(+)</text>
        <dbReference type="Rhea" id="RHEA:17989"/>
        <dbReference type="Rhea" id="RHEA-COMP:9863"/>
        <dbReference type="Rhea" id="RHEA-COMP:11604"/>
        <dbReference type="ChEBI" id="CHEBI:15378"/>
        <dbReference type="ChEBI" id="CHEBI:29999"/>
        <dbReference type="ChEBI" id="CHEBI:30616"/>
        <dbReference type="ChEBI" id="CHEBI:83421"/>
        <dbReference type="ChEBI" id="CHEBI:456216"/>
        <dbReference type="EC" id="2.7.11.1"/>
    </reaction>
</comment>
<dbReference type="InterPro" id="IPR000719">
    <property type="entry name" value="Prot_kinase_dom"/>
</dbReference>
<keyword evidence="12 20" id="KW-0472">Membrane</keyword>
<comment type="subcellular location">
    <subcellularLocation>
        <location evidence="1">Membrane</location>
        <topology evidence="1">Single-pass type I membrane protein</topology>
    </subcellularLocation>
</comment>
<dbReference type="Gene3D" id="3.30.200.20">
    <property type="entry name" value="Phosphorylase Kinase, domain 1"/>
    <property type="match status" value="1"/>
</dbReference>
<evidence type="ECO:0000256" key="18">
    <source>
        <dbReference type="PROSITE-ProRule" id="PRU10141"/>
    </source>
</evidence>
<keyword evidence="23" id="KW-1185">Reference proteome</keyword>
<evidence type="ECO:0000256" key="7">
    <source>
        <dbReference type="ARBA" id="ARBA00022729"/>
    </source>
</evidence>
<dbReference type="Proteomes" id="UP000796880">
    <property type="component" value="Unassembled WGS sequence"/>
</dbReference>
<keyword evidence="5" id="KW-0808">Transferase</keyword>
<dbReference type="InterPro" id="IPR017441">
    <property type="entry name" value="Protein_kinase_ATP_BS"/>
</dbReference>
<evidence type="ECO:0000256" key="12">
    <source>
        <dbReference type="ARBA" id="ARBA00023136"/>
    </source>
</evidence>
<reference evidence="22" key="1">
    <citation type="submission" date="2020-03" db="EMBL/GenBank/DDBJ databases">
        <title>A high-quality chromosome-level genome assembly of a woody plant with both climbing and erect habits, Rhamnella rubrinervis.</title>
        <authorList>
            <person name="Lu Z."/>
            <person name="Yang Y."/>
            <person name="Zhu X."/>
            <person name="Sun Y."/>
        </authorList>
    </citation>
    <scope>NUCLEOTIDE SEQUENCE</scope>
    <source>
        <strain evidence="22">BYM</strain>
        <tissue evidence="22">Leaf</tissue>
    </source>
</reference>
<dbReference type="InterPro" id="IPR011009">
    <property type="entry name" value="Kinase-like_dom_sf"/>
</dbReference>
<keyword evidence="3" id="KW-0723">Serine/threonine-protein kinase</keyword>
<dbReference type="InterPro" id="IPR032872">
    <property type="entry name" value="WAK_assoc_C"/>
</dbReference>
<evidence type="ECO:0000256" key="4">
    <source>
        <dbReference type="ARBA" id="ARBA00022536"/>
    </source>
</evidence>
<keyword evidence="15" id="KW-0325">Glycoprotein</keyword>
<keyword evidence="7" id="KW-0732">Signal</keyword>
<evidence type="ECO:0000256" key="9">
    <source>
        <dbReference type="ARBA" id="ARBA00022777"/>
    </source>
</evidence>
<keyword evidence="6 20" id="KW-0812">Transmembrane</keyword>